<dbReference type="GeneID" id="136821101"/>
<proteinExistence type="inferred from homology"/>
<dbReference type="EnsemblMetazoa" id="CLYHEMT024329.1">
    <property type="protein sequence ID" value="CLYHEMP024329.1"/>
    <property type="gene ID" value="CLYHEMG024329"/>
</dbReference>
<dbReference type="OrthoDB" id="45518at2759"/>
<evidence type="ECO:0000313" key="5">
    <source>
        <dbReference type="Proteomes" id="UP000594262"/>
    </source>
</evidence>
<dbReference type="AlphaFoldDB" id="A0A7M5XIW8"/>
<organism evidence="4 5">
    <name type="scientific">Clytia hemisphaerica</name>
    <dbReference type="NCBI Taxonomy" id="252671"/>
    <lineage>
        <taxon>Eukaryota</taxon>
        <taxon>Metazoa</taxon>
        <taxon>Cnidaria</taxon>
        <taxon>Hydrozoa</taxon>
        <taxon>Hydroidolina</taxon>
        <taxon>Leptothecata</taxon>
        <taxon>Obeliida</taxon>
        <taxon>Clytiidae</taxon>
        <taxon>Clytia</taxon>
    </lineage>
</organism>
<feature type="domain" description="Phosducin" evidence="3">
    <location>
        <begin position="47"/>
        <end position="179"/>
    </location>
</feature>
<dbReference type="GO" id="GO:0005737">
    <property type="term" value="C:cytoplasm"/>
    <property type="evidence" value="ECO:0007669"/>
    <property type="project" value="TreeGrafter"/>
</dbReference>
<dbReference type="GO" id="GO:0006457">
    <property type="term" value="P:protein folding"/>
    <property type="evidence" value="ECO:0007669"/>
    <property type="project" value="TreeGrafter"/>
</dbReference>
<name>A0A7M5XIW8_9CNID</name>
<comment type="similarity">
    <text evidence="1">Belongs to the phosducin family.</text>
</comment>
<dbReference type="InterPro" id="IPR036249">
    <property type="entry name" value="Thioredoxin-like_sf"/>
</dbReference>
<evidence type="ECO:0000313" key="4">
    <source>
        <dbReference type="EnsemblMetazoa" id="CLYHEMP024329.1"/>
    </source>
</evidence>
<dbReference type="Gene3D" id="3.40.30.10">
    <property type="entry name" value="Glutaredoxin"/>
    <property type="match status" value="1"/>
</dbReference>
<feature type="region of interest" description="Disordered" evidence="2">
    <location>
        <begin position="209"/>
        <end position="245"/>
    </location>
</feature>
<dbReference type="PANTHER" id="PTHR45809">
    <property type="entry name" value="VIRAL IAP-ASSOCIATED FACTOR HOMOLOG"/>
    <property type="match status" value="1"/>
</dbReference>
<dbReference type="Proteomes" id="UP000594262">
    <property type="component" value="Unplaced"/>
</dbReference>
<evidence type="ECO:0000259" key="3">
    <source>
        <dbReference type="Pfam" id="PF02114"/>
    </source>
</evidence>
<protein>
    <recommendedName>
        <fullName evidence="3">Phosducin domain-containing protein</fullName>
    </recommendedName>
</protein>
<evidence type="ECO:0000256" key="2">
    <source>
        <dbReference type="SAM" id="MobiDB-lite"/>
    </source>
</evidence>
<evidence type="ECO:0000256" key="1">
    <source>
        <dbReference type="ARBA" id="ARBA00009686"/>
    </source>
</evidence>
<dbReference type="PANTHER" id="PTHR45809:SF3">
    <property type="entry name" value="VIRAL IAP-ASSOCIATED FACTOR HOMOLOG"/>
    <property type="match status" value="1"/>
</dbReference>
<dbReference type="InterPro" id="IPR024253">
    <property type="entry name" value="Phosducin_thioredoxin-like_dom"/>
</dbReference>
<dbReference type="RefSeq" id="XP_066933428.1">
    <property type="nucleotide sequence ID" value="XM_067077327.1"/>
</dbReference>
<reference evidence="4" key="1">
    <citation type="submission" date="2021-01" db="UniProtKB">
        <authorList>
            <consortium name="EnsemblMetazoa"/>
        </authorList>
    </citation>
    <scope>IDENTIFICATION</scope>
</reference>
<dbReference type="CDD" id="cd02988">
    <property type="entry name" value="Phd_like_VIAF"/>
    <property type="match status" value="1"/>
</dbReference>
<dbReference type="SUPFAM" id="SSF52833">
    <property type="entry name" value="Thioredoxin-like"/>
    <property type="match status" value="1"/>
</dbReference>
<keyword evidence="5" id="KW-1185">Reference proteome</keyword>
<feature type="compositionally biased region" description="Low complexity" evidence="2">
    <location>
        <begin position="222"/>
        <end position="231"/>
    </location>
</feature>
<dbReference type="InterPro" id="IPR051498">
    <property type="entry name" value="Phosducin-like_chap/apop_reg"/>
</dbReference>
<dbReference type="Pfam" id="PF02114">
    <property type="entry name" value="Phosducin"/>
    <property type="match status" value="1"/>
</dbReference>
<sequence length="245" mass="27610">MQDPSADTEWNDALRRHGIIPEKKKEAEITEDEIIKMVDAAVKAKTGEKDVNEMTLDELNEKEDEDWDDDGLIEQIRQQRLAEMKVLQAKSKFGDVREISAVDYVDEVNKAGDDVWVVLHLYKSGIPLCDVINHHIQALARKFPTTKFLKSVSTTCIPNYPDKNLPTIFIYYEGDMKGQLAGPLTFGGMSLTQNDLEWKLSKLGAVKSTMKSDPRGTNVDDSSGFSMLSRSSRTRKESVSSDDDY</sequence>
<accession>A0A7M5XIW8</accession>